<dbReference type="GO" id="GO:0016052">
    <property type="term" value="P:carbohydrate catabolic process"/>
    <property type="evidence" value="ECO:0007669"/>
    <property type="project" value="TreeGrafter"/>
</dbReference>
<dbReference type="OrthoDB" id="2975078at2759"/>
<sequence length="250" mass="25406">MHQPILTIILLLPLLAMAFPFPESEDGDKSSLGNKSAGLLETLVGDLHGVTSKNDVLKNATTCPKMTVLFARGTAEPGNVGILTGPPFFAAIADYMNGTNQLAIQGVDYPADVSGFLVGGSVIGSAVMTALIDYTLSLCPTTPLILSGYSQGAQIVHLVTSSLPANTTSKVASVVLFGDPKNGTALQGVDARKVLTVCHAGDDICKGGDGVGAAHLNYSVDAGEAAMFVLGSAGSGLGITSRRMRTAGGG</sequence>
<keyword evidence="7 12" id="KW-0378">Hydrolase</keyword>
<evidence type="ECO:0000313" key="14">
    <source>
        <dbReference type="Proteomes" id="UP000462212"/>
    </source>
</evidence>
<dbReference type="GO" id="GO:0005576">
    <property type="term" value="C:extracellular region"/>
    <property type="evidence" value="ECO:0007669"/>
    <property type="project" value="UniProtKB-SubCell"/>
</dbReference>
<keyword evidence="4 12" id="KW-0719">Serine esterase</keyword>
<dbReference type="Pfam" id="PF01083">
    <property type="entry name" value="Cutinase"/>
    <property type="match status" value="1"/>
</dbReference>
<dbReference type="EC" id="3.1.1.74" evidence="3 12"/>
<evidence type="ECO:0000256" key="11">
    <source>
        <dbReference type="PIRSR" id="PIRSR611150-2"/>
    </source>
</evidence>
<feature type="active site" description="Nucleophile" evidence="10">
    <location>
        <position position="150"/>
    </location>
</feature>
<keyword evidence="6 12" id="KW-0732">Signal</keyword>
<accession>A0A8H8S0X8</accession>
<feature type="chain" id="PRO_5034968954" description="Cutinase" evidence="12">
    <location>
        <begin position="19"/>
        <end position="250"/>
    </location>
</feature>
<dbReference type="Proteomes" id="UP000462212">
    <property type="component" value="Unassembled WGS sequence"/>
</dbReference>
<dbReference type="EMBL" id="QGMJ01000035">
    <property type="protein sequence ID" value="TVY44579.1"/>
    <property type="molecule type" value="Genomic_DNA"/>
</dbReference>
<gene>
    <name evidence="13" type="primary">CUTI_1</name>
    <name evidence="13" type="ORF">LSUB1_G000845</name>
</gene>
<dbReference type="GO" id="GO:0050525">
    <property type="term" value="F:cutinase activity"/>
    <property type="evidence" value="ECO:0007669"/>
    <property type="project" value="UniProtKB-UniRule"/>
</dbReference>
<dbReference type="PANTHER" id="PTHR48250">
    <property type="entry name" value="CUTINASE 2-RELATED"/>
    <property type="match status" value="1"/>
</dbReference>
<dbReference type="Gene3D" id="3.40.50.1820">
    <property type="entry name" value="alpha/beta hydrolase"/>
    <property type="match status" value="1"/>
</dbReference>
<dbReference type="InterPro" id="IPR043580">
    <property type="entry name" value="CUTINASE_1"/>
</dbReference>
<dbReference type="InterPro" id="IPR011150">
    <property type="entry name" value="Cutinase_monf"/>
</dbReference>
<keyword evidence="8 11" id="KW-1015">Disulfide bond</keyword>
<evidence type="ECO:0000256" key="9">
    <source>
        <dbReference type="ARBA" id="ARBA00034045"/>
    </source>
</evidence>
<evidence type="ECO:0000256" key="1">
    <source>
        <dbReference type="ARBA" id="ARBA00004613"/>
    </source>
</evidence>
<evidence type="ECO:0000256" key="7">
    <source>
        <dbReference type="ARBA" id="ARBA00022801"/>
    </source>
</evidence>
<feature type="disulfide bond" evidence="11">
    <location>
        <begin position="198"/>
        <end position="205"/>
    </location>
</feature>
<comment type="subcellular location">
    <subcellularLocation>
        <location evidence="1 12">Secreted</location>
    </subcellularLocation>
</comment>
<protein>
    <recommendedName>
        <fullName evidence="3 12">Cutinase</fullName>
        <ecNumber evidence="3 12">3.1.1.74</ecNumber>
    </recommendedName>
</protein>
<keyword evidence="5 12" id="KW-0964">Secreted</keyword>
<dbReference type="SMART" id="SM01110">
    <property type="entry name" value="Cutinase"/>
    <property type="match status" value="1"/>
</dbReference>
<dbReference type="SUPFAM" id="SSF53474">
    <property type="entry name" value="alpha/beta-Hydrolases"/>
    <property type="match status" value="1"/>
</dbReference>
<reference evidence="13 14" key="1">
    <citation type="submission" date="2018-05" db="EMBL/GenBank/DDBJ databases">
        <title>Genome sequencing and assembly of the regulated plant pathogen Lachnellula willkommii and related sister species for the development of diagnostic species identification markers.</title>
        <authorList>
            <person name="Giroux E."/>
            <person name="Bilodeau G."/>
        </authorList>
    </citation>
    <scope>NUCLEOTIDE SEQUENCE [LARGE SCALE GENOMIC DNA]</scope>
    <source>
        <strain evidence="13 14">CBS 197.66</strain>
    </source>
</reference>
<proteinExistence type="inferred from homology"/>
<comment type="catalytic activity">
    <reaction evidence="9 12">
        <text>cutin + H2O = cutin monomers.</text>
        <dbReference type="EC" id="3.1.1.74"/>
    </reaction>
</comment>
<evidence type="ECO:0000256" key="10">
    <source>
        <dbReference type="PIRSR" id="PIRSR611150-1"/>
    </source>
</evidence>
<feature type="signal peptide" evidence="12">
    <location>
        <begin position="1"/>
        <end position="18"/>
    </location>
</feature>
<dbReference type="PROSITE" id="PS00155">
    <property type="entry name" value="CUTINASE_1"/>
    <property type="match status" value="1"/>
</dbReference>
<dbReference type="AlphaFoldDB" id="A0A8H8S0X8"/>
<keyword evidence="14" id="KW-1185">Reference proteome</keyword>
<comment type="similarity">
    <text evidence="2 12">Belongs to the cutinase family.</text>
</comment>
<evidence type="ECO:0000313" key="13">
    <source>
        <dbReference type="EMBL" id="TVY44579.1"/>
    </source>
</evidence>
<dbReference type="InterPro" id="IPR043579">
    <property type="entry name" value="CUTINASE_2"/>
</dbReference>
<comment type="function">
    <text evidence="12">Catalyzes the hydrolysis of complex carboxylic polyesters found in the cell wall of plants. Degrades cutin, a macromolecule that forms the structure of the plant cuticle.</text>
</comment>
<name>A0A8H8S0X8_9HELO</name>
<dbReference type="PROSITE" id="PS00931">
    <property type="entry name" value="CUTINASE_2"/>
    <property type="match status" value="1"/>
</dbReference>
<feature type="active site" evidence="10">
    <location>
        <position position="202"/>
    </location>
</feature>
<dbReference type="InterPro" id="IPR000675">
    <property type="entry name" value="Cutinase/axe"/>
</dbReference>
<evidence type="ECO:0000256" key="3">
    <source>
        <dbReference type="ARBA" id="ARBA00013095"/>
    </source>
</evidence>
<feature type="active site" description="Proton donor/acceptor" evidence="10">
    <location>
        <position position="215"/>
    </location>
</feature>
<evidence type="ECO:0000256" key="6">
    <source>
        <dbReference type="ARBA" id="ARBA00022729"/>
    </source>
</evidence>
<evidence type="ECO:0000256" key="12">
    <source>
        <dbReference type="RuleBase" id="RU361263"/>
    </source>
</evidence>
<evidence type="ECO:0000256" key="4">
    <source>
        <dbReference type="ARBA" id="ARBA00022487"/>
    </source>
</evidence>
<evidence type="ECO:0000256" key="8">
    <source>
        <dbReference type="ARBA" id="ARBA00023157"/>
    </source>
</evidence>
<comment type="caution">
    <text evidence="13">The sequence shown here is derived from an EMBL/GenBank/DDBJ whole genome shotgun (WGS) entry which is preliminary data.</text>
</comment>
<evidence type="ECO:0000256" key="5">
    <source>
        <dbReference type="ARBA" id="ARBA00022525"/>
    </source>
</evidence>
<dbReference type="InterPro" id="IPR029058">
    <property type="entry name" value="AB_hydrolase_fold"/>
</dbReference>
<feature type="disulfide bond" evidence="11">
    <location>
        <begin position="63"/>
        <end position="139"/>
    </location>
</feature>
<evidence type="ECO:0000256" key="2">
    <source>
        <dbReference type="ARBA" id="ARBA00007534"/>
    </source>
</evidence>
<dbReference type="PANTHER" id="PTHR48250:SF1">
    <property type="entry name" value="CUTINASE"/>
    <property type="match status" value="1"/>
</dbReference>
<organism evidence="13 14">
    <name type="scientific">Lachnellula subtilissima</name>
    <dbReference type="NCBI Taxonomy" id="602034"/>
    <lineage>
        <taxon>Eukaryota</taxon>
        <taxon>Fungi</taxon>
        <taxon>Dikarya</taxon>
        <taxon>Ascomycota</taxon>
        <taxon>Pezizomycotina</taxon>
        <taxon>Leotiomycetes</taxon>
        <taxon>Helotiales</taxon>
        <taxon>Lachnaceae</taxon>
        <taxon>Lachnellula</taxon>
    </lineage>
</organism>